<organism evidence="1 2">
    <name type="scientific">Geotalea uraniireducens (strain Rf4)</name>
    <name type="common">Geobacter uraniireducens</name>
    <dbReference type="NCBI Taxonomy" id="351605"/>
    <lineage>
        <taxon>Bacteria</taxon>
        <taxon>Pseudomonadati</taxon>
        <taxon>Thermodesulfobacteriota</taxon>
        <taxon>Desulfuromonadia</taxon>
        <taxon>Geobacterales</taxon>
        <taxon>Geobacteraceae</taxon>
        <taxon>Geotalea</taxon>
    </lineage>
</organism>
<protein>
    <submittedName>
        <fullName evidence="1">Uncharacterized protein</fullName>
    </submittedName>
</protein>
<dbReference type="Proteomes" id="UP000006695">
    <property type="component" value="Chromosome"/>
</dbReference>
<accession>A5GAG5</accession>
<name>A5GAG5_GEOUR</name>
<gene>
    <name evidence="1" type="ordered locus">Gura_1230</name>
</gene>
<evidence type="ECO:0000313" key="1">
    <source>
        <dbReference type="EMBL" id="ABQ25434.1"/>
    </source>
</evidence>
<proteinExistence type="predicted"/>
<keyword evidence="2" id="KW-1185">Reference proteome</keyword>
<dbReference type="EMBL" id="CP000698">
    <property type="protein sequence ID" value="ABQ25434.1"/>
    <property type="molecule type" value="Genomic_DNA"/>
</dbReference>
<sequence length="137" mass="16363">MRQGWVLIGHQGWKSITEHADRNRRVRNRTHGGVGGRRGRPRLLPDSLFIVAINNRPKPTVSNGSPQCRHKQNHYPTQFHLDNSYFHWLEFLGYQYEWYLLPYAVFRFLRGPGPWCLYPQCHCSLYAFFPVYIYLLR</sequence>
<dbReference type="HOGENOM" id="CLU_1862328_0_0_7"/>
<dbReference type="STRING" id="351605.Gura_1230"/>
<dbReference type="AlphaFoldDB" id="A5GAG5"/>
<evidence type="ECO:0000313" key="2">
    <source>
        <dbReference type="Proteomes" id="UP000006695"/>
    </source>
</evidence>
<reference evidence="1 2" key="1">
    <citation type="submission" date="2007-05" db="EMBL/GenBank/DDBJ databases">
        <title>Complete sequence of Geobacter uraniireducens Rf4.</title>
        <authorList>
            <consortium name="US DOE Joint Genome Institute"/>
            <person name="Copeland A."/>
            <person name="Lucas S."/>
            <person name="Lapidus A."/>
            <person name="Barry K."/>
            <person name="Detter J.C."/>
            <person name="Glavina del Rio T."/>
            <person name="Hammon N."/>
            <person name="Israni S."/>
            <person name="Dalin E."/>
            <person name="Tice H."/>
            <person name="Pitluck S."/>
            <person name="Chertkov O."/>
            <person name="Brettin T."/>
            <person name="Bruce D."/>
            <person name="Han C."/>
            <person name="Schmutz J."/>
            <person name="Larimer F."/>
            <person name="Land M."/>
            <person name="Hauser L."/>
            <person name="Kyrpides N."/>
            <person name="Mikhailova N."/>
            <person name="Shelobolina E."/>
            <person name="Aklujkar M."/>
            <person name="Lovley D."/>
            <person name="Richardson P."/>
        </authorList>
    </citation>
    <scope>NUCLEOTIDE SEQUENCE [LARGE SCALE GENOMIC DNA]</scope>
    <source>
        <strain evidence="1 2">Rf4</strain>
    </source>
</reference>
<dbReference type="KEGG" id="gur:Gura_1230"/>